<organism evidence="1 2">
    <name type="scientific">Pluteus cervinus</name>
    <dbReference type="NCBI Taxonomy" id="181527"/>
    <lineage>
        <taxon>Eukaryota</taxon>
        <taxon>Fungi</taxon>
        <taxon>Dikarya</taxon>
        <taxon>Basidiomycota</taxon>
        <taxon>Agaricomycotina</taxon>
        <taxon>Agaricomycetes</taxon>
        <taxon>Agaricomycetidae</taxon>
        <taxon>Agaricales</taxon>
        <taxon>Pluteineae</taxon>
        <taxon>Pluteaceae</taxon>
        <taxon>Pluteus</taxon>
    </lineage>
</organism>
<dbReference type="EMBL" id="ML208303">
    <property type="protein sequence ID" value="TFK71056.1"/>
    <property type="molecule type" value="Genomic_DNA"/>
</dbReference>
<dbReference type="Proteomes" id="UP000308600">
    <property type="component" value="Unassembled WGS sequence"/>
</dbReference>
<proteinExistence type="predicted"/>
<name>A0ACD3B095_9AGAR</name>
<reference evidence="1 2" key="1">
    <citation type="journal article" date="2019" name="Nat. Ecol. Evol.">
        <title>Megaphylogeny resolves global patterns of mushroom evolution.</title>
        <authorList>
            <person name="Varga T."/>
            <person name="Krizsan K."/>
            <person name="Foldi C."/>
            <person name="Dima B."/>
            <person name="Sanchez-Garcia M."/>
            <person name="Sanchez-Ramirez S."/>
            <person name="Szollosi G.J."/>
            <person name="Szarkandi J.G."/>
            <person name="Papp V."/>
            <person name="Albert L."/>
            <person name="Andreopoulos W."/>
            <person name="Angelini C."/>
            <person name="Antonin V."/>
            <person name="Barry K.W."/>
            <person name="Bougher N.L."/>
            <person name="Buchanan P."/>
            <person name="Buyck B."/>
            <person name="Bense V."/>
            <person name="Catcheside P."/>
            <person name="Chovatia M."/>
            <person name="Cooper J."/>
            <person name="Damon W."/>
            <person name="Desjardin D."/>
            <person name="Finy P."/>
            <person name="Geml J."/>
            <person name="Haridas S."/>
            <person name="Hughes K."/>
            <person name="Justo A."/>
            <person name="Karasinski D."/>
            <person name="Kautmanova I."/>
            <person name="Kiss B."/>
            <person name="Kocsube S."/>
            <person name="Kotiranta H."/>
            <person name="LaButti K.M."/>
            <person name="Lechner B.E."/>
            <person name="Liimatainen K."/>
            <person name="Lipzen A."/>
            <person name="Lukacs Z."/>
            <person name="Mihaltcheva S."/>
            <person name="Morgado L.N."/>
            <person name="Niskanen T."/>
            <person name="Noordeloos M.E."/>
            <person name="Ohm R.A."/>
            <person name="Ortiz-Santana B."/>
            <person name="Ovrebo C."/>
            <person name="Racz N."/>
            <person name="Riley R."/>
            <person name="Savchenko A."/>
            <person name="Shiryaev A."/>
            <person name="Soop K."/>
            <person name="Spirin V."/>
            <person name="Szebenyi C."/>
            <person name="Tomsovsky M."/>
            <person name="Tulloss R.E."/>
            <person name="Uehling J."/>
            <person name="Grigoriev I.V."/>
            <person name="Vagvolgyi C."/>
            <person name="Papp T."/>
            <person name="Martin F.M."/>
            <person name="Miettinen O."/>
            <person name="Hibbett D.S."/>
            <person name="Nagy L.G."/>
        </authorList>
    </citation>
    <scope>NUCLEOTIDE SEQUENCE [LARGE SCALE GENOMIC DNA]</scope>
    <source>
        <strain evidence="1 2">NL-1719</strain>
    </source>
</reference>
<evidence type="ECO:0000313" key="2">
    <source>
        <dbReference type="Proteomes" id="UP000308600"/>
    </source>
</evidence>
<evidence type="ECO:0000313" key="1">
    <source>
        <dbReference type="EMBL" id="TFK71056.1"/>
    </source>
</evidence>
<sequence>MSRPHVQRLASMTDTQIKEVADLCDRAYGGDVCMEALVGGNWSIQNEFIQAMTRATLLDGEVFVVQGDGGQIASVAFWFPPGHGLFSKRDQRALGFYDFFQSLSPEAQSWWQKDYPERMAKMKRDYWSSDEVNRLWWCANLATDPRAQRQGFATALIDAKYQEAALQDEILGLAAAPEKNVRFYLGAGFREKGGGEFTSPTGGSFHLRMFLKE</sequence>
<protein>
    <submittedName>
        <fullName evidence="1">Uncharacterized protein</fullName>
    </submittedName>
</protein>
<keyword evidence="2" id="KW-1185">Reference proteome</keyword>
<accession>A0ACD3B095</accession>
<gene>
    <name evidence="1" type="ORF">BDN72DRAFT_895913</name>
</gene>